<dbReference type="GO" id="GO:0071555">
    <property type="term" value="P:cell wall organization"/>
    <property type="evidence" value="ECO:0007669"/>
    <property type="project" value="UniProtKB-UniRule"/>
</dbReference>
<feature type="transmembrane region" description="Helical" evidence="10">
    <location>
        <begin position="21"/>
        <end position="44"/>
    </location>
</feature>
<comment type="pathway">
    <text evidence="10">Cell wall biogenesis; peptidoglycan biosynthesis.</text>
</comment>
<dbReference type="OrthoDB" id="9816572at2"/>
<gene>
    <name evidence="10" type="primary">murJ</name>
    <name evidence="12" type="ORF">GQ61_04690</name>
</gene>
<keyword evidence="10 11" id="KW-0961">Cell wall biogenesis/degradation</keyword>
<evidence type="ECO:0000256" key="2">
    <source>
        <dbReference type="ARBA" id="ARBA00022475"/>
    </source>
</evidence>
<feature type="transmembrane region" description="Helical" evidence="10">
    <location>
        <begin position="189"/>
        <end position="208"/>
    </location>
</feature>
<dbReference type="InterPro" id="IPR051050">
    <property type="entry name" value="Lipid_II_flippase_MurJ/MviN"/>
</dbReference>
<dbReference type="KEGG" id="naf:GQ61_04690"/>
<dbReference type="GO" id="GO:0034204">
    <property type="term" value="P:lipid translocation"/>
    <property type="evidence" value="ECO:0007669"/>
    <property type="project" value="TreeGrafter"/>
</dbReference>
<dbReference type="RefSeq" id="WP_085784183.1">
    <property type="nucleotide sequence ID" value="NZ_CP008743.1"/>
</dbReference>
<proteinExistence type="inferred from homology"/>
<keyword evidence="3 10" id="KW-0812">Transmembrane</keyword>
<evidence type="ECO:0000313" key="12">
    <source>
        <dbReference type="EMBL" id="ARN84714.1"/>
    </source>
</evidence>
<keyword evidence="13" id="KW-1185">Reference proteome</keyword>
<dbReference type="GO" id="GO:0015648">
    <property type="term" value="F:lipid-linked peptidoglycan transporter activity"/>
    <property type="evidence" value="ECO:0007669"/>
    <property type="project" value="UniProtKB-UniRule"/>
</dbReference>
<evidence type="ECO:0000256" key="4">
    <source>
        <dbReference type="ARBA" id="ARBA00022960"/>
    </source>
</evidence>
<dbReference type="PANTHER" id="PTHR47019">
    <property type="entry name" value="LIPID II FLIPPASE MURJ"/>
    <property type="match status" value="1"/>
</dbReference>
<accession>A0A1W6N4E3</accession>
<feature type="transmembrane region" description="Helical" evidence="10">
    <location>
        <begin position="478"/>
        <end position="502"/>
    </location>
</feature>
<dbReference type="GO" id="GO:0008360">
    <property type="term" value="P:regulation of cell shape"/>
    <property type="evidence" value="ECO:0007669"/>
    <property type="project" value="UniProtKB-UniRule"/>
</dbReference>
<feature type="transmembrane region" description="Helical" evidence="10">
    <location>
        <begin position="313"/>
        <end position="337"/>
    </location>
</feature>
<comment type="subcellular location">
    <subcellularLocation>
        <location evidence="10">Cell inner membrane</location>
        <topology evidence="10">Multi-pass membrane protein</topology>
    </subcellularLocation>
    <subcellularLocation>
        <location evidence="1">Cell membrane</location>
        <topology evidence="1">Multi-pass membrane protein</topology>
    </subcellularLocation>
</comment>
<feature type="transmembrane region" description="Helical" evidence="10">
    <location>
        <begin position="229"/>
        <end position="254"/>
    </location>
</feature>
<keyword evidence="2 10" id="KW-1003">Cell membrane</keyword>
<keyword evidence="10" id="KW-0997">Cell inner membrane</keyword>
<feature type="transmembrane region" description="Helical" evidence="10">
    <location>
        <begin position="157"/>
        <end position="177"/>
    </location>
</feature>
<dbReference type="EMBL" id="CP008743">
    <property type="protein sequence ID" value="ARN84714.1"/>
    <property type="molecule type" value="Genomic_DNA"/>
</dbReference>
<dbReference type="GO" id="GO:0009252">
    <property type="term" value="P:peptidoglycan biosynthetic process"/>
    <property type="evidence" value="ECO:0007669"/>
    <property type="project" value="UniProtKB-UniRule"/>
</dbReference>
<dbReference type="NCBIfam" id="TIGR01695">
    <property type="entry name" value="murJ_mviN"/>
    <property type="match status" value="1"/>
</dbReference>
<dbReference type="UniPathway" id="UPA00219"/>
<dbReference type="CDD" id="cd13123">
    <property type="entry name" value="MATE_MurJ_like"/>
    <property type="match status" value="1"/>
</dbReference>
<dbReference type="GO" id="GO:0005886">
    <property type="term" value="C:plasma membrane"/>
    <property type="evidence" value="ECO:0007669"/>
    <property type="project" value="UniProtKB-SubCell"/>
</dbReference>
<evidence type="ECO:0000313" key="13">
    <source>
        <dbReference type="Proteomes" id="UP000237351"/>
    </source>
</evidence>
<reference evidence="12 13" key="1">
    <citation type="submission" date="2014-06" db="EMBL/GenBank/DDBJ databases">
        <title>The genome of the endonuclear symbiont Nucleicultrix amoebiphila.</title>
        <authorList>
            <person name="Schulz F."/>
            <person name="Horn M."/>
        </authorList>
    </citation>
    <scope>NUCLEOTIDE SEQUENCE [LARGE SCALE GENOMIC DNA]</scope>
    <source>
        <strain evidence="12 13">FS5</strain>
    </source>
</reference>
<evidence type="ECO:0000256" key="7">
    <source>
        <dbReference type="ARBA" id="ARBA00023136"/>
    </source>
</evidence>
<dbReference type="AlphaFoldDB" id="A0A1W6N4E3"/>
<dbReference type="STRING" id="1414854.GQ61_04690"/>
<feature type="transmembrane region" description="Helical" evidence="10">
    <location>
        <begin position="50"/>
        <end position="69"/>
    </location>
</feature>
<feature type="transmembrane region" description="Helical" evidence="10">
    <location>
        <begin position="408"/>
        <end position="427"/>
    </location>
</feature>
<keyword evidence="4 10" id="KW-0133">Cell shape</keyword>
<evidence type="ECO:0000256" key="3">
    <source>
        <dbReference type="ARBA" id="ARBA00022692"/>
    </source>
</evidence>
<protein>
    <recommendedName>
        <fullName evidence="10">Probable lipid II flippase MurJ</fullName>
    </recommendedName>
</protein>
<feature type="transmembrane region" description="Helical" evidence="10">
    <location>
        <begin position="90"/>
        <end position="114"/>
    </location>
</feature>
<sequence length="517" mass="56936">MRIVRSVATIGGFTMISRVLGFVRDAFIASYLGAGPVADAFFVAFKFPNFFRRLFAEGALNAAFVPMFSRFLTGKGIQQATQMAEQVFSALFLTLFAFVLLVEICLPWLIYILAPGFHATPERLELALTFARITFPYILFISLTALMSGILNSLHRFAAASAAPILLNIAMIGGLLFFRSLTPTVGHTLAWSVTVAGVFQFLWIRRSLRVAGVQLKWQMPKLTPAVKQLLHVMMPGALGAGIIQVNLFVDMIVASFLPVGSVSFLFYADRLNQLPLSVIGIAVSTALLPLLSKHFEKRDHHLAIEAQNRALEFTLFLTLPATLALIILAEPIISVLFERNAFGPLQVKETAATLSAFAIGLPAYIMVKIFSTSFFARYDTRTPVKGALMSLAANFLMNLAFMTTLKHVGIALATALAAWVNVAYLLRYLFKEGVFHFTASFKNKFPRMLLATAIMGSVLGILLRVFENVVQDSSWMKILVVVTLVGAGMISYLLLGLVLKAFDVEEVKMKLKIREGE</sequence>
<dbReference type="Pfam" id="PF03023">
    <property type="entry name" value="MurJ"/>
    <property type="match status" value="1"/>
</dbReference>
<evidence type="ECO:0000256" key="11">
    <source>
        <dbReference type="PIRNR" id="PIRNR002869"/>
    </source>
</evidence>
<feature type="transmembrane region" description="Helical" evidence="10">
    <location>
        <begin position="274"/>
        <end position="292"/>
    </location>
</feature>
<keyword evidence="10 11" id="KW-0813">Transport</keyword>
<comment type="function">
    <text evidence="8 10 11">Involved in peptidoglycan biosynthesis. Transports lipid-linked peptidoglycan precursors from the inner to the outer leaflet of the cytoplasmic membrane.</text>
</comment>
<evidence type="ECO:0000256" key="1">
    <source>
        <dbReference type="ARBA" id="ARBA00004651"/>
    </source>
</evidence>
<keyword evidence="7 10" id="KW-0472">Membrane</keyword>
<dbReference type="InterPro" id="IPR004268">
    <property type="entry name" value="MurJ"/>
</dbReference>
<dbReference type="Proteomes" id="UP000237351">
    <property type="component" value="Chromosome"/>
</dbReference>
<feature type="transmembrane region" description="Helical" evidence="10">
    <location>
        <begin position="448"/>
        <end position="466"/>
    </location>
</feature>
<dbReference type="PRINTS" id="PR01806">
    <property type="entry name" value="VIRFACTRMVIN"/>
</dbReference>
<evidence type="ECO:0000256" key="9">
    <source>
        <dbReference type="ARBA" id="ARBA00061532"/>
    </source>
</evidence>
<organism evidence="12 13">
    <name type="scientific">Candidatus Nucleicultrix amoebiphila FS5</name>
    <dbReference type="NCBI Taxonomy" id="1414854"/>
    <lineage>
        <taxon>Bacteria</taxon>
        <taxon>Pseudomonadati</taxon>
        <taxon>Pseudomonadota</taxon>
        <taxon>Alphaproteobacteria</taxon>
        <taxon>Holosporales</taxon>
        <taxon>Candidatus Nucleicultricaceae</taxon>
        <taxon>Candidatus Nucleicultrix</taxon>
    </lineage>
</organism>
<evidence type="ECO:0000256" key="8">
    <source>
        <dbReference type="ARBA" id="ARBA00060041"/>
    </source>
</evidence>
<comment type="similarity">
    <text evidence="9 10 11">Belongs to the MurJ/MviN family.</text>
</comment>
<keyword evidence="5 10" id="KW-0573">Peptidoglycan synthesis</keyword>
<feature type="transmembrane region" description="Helical" evidence="10">
    <location>
        <begin position="126"/>
        <end position="150"/>
    </location>
</feature>
<dbReference type="PANTHER" id="PTHR47019:SF1">
    <property type="entry name" value="LIPID II FLIPPASE MURJ"/>
    <property type="match status" value="1"/>
</dbReference>
<evidence type="ECO:0000256" key="6">
    <source>
        <dbReference type="ARBA" id="ARBA00022989"/>
    </source>
</evidence>
<dbReference type="HAMAP" id="MF_02078">
    <property type="entry name" value="MurJ_MviN"/>
    <property type="match status" value="1"/>
</dbReference>
<name>A0A1W6N4E3_9PROT</name>
<evidence type="ECO:0000256" key="5">
    <source>
        <dbReference type="ARBA" id="ARBA00022984"/>
    </source>
</evidence>
<keyword evidence="6 10" id="KW-1133">Transmembrane helix</keyword>
<evidence type="ECO:0000256" key="10">
    <source>
        <dbReference type="HAMAP-Rule" id="MF_02078"/>
    </source>
</evidence>
<dbReference type="PIRSF" id="PIRSF002869">
    <property type="entry name" value="MviN"/>
    <property type="match status" value="1"/>
</dbReference>
<feature type="transmembrane region" description="Helical" evidence="10">
    <location>
        <begin position="357"/>
        <end position="376"/>
    </location>
</feature>